<dbReference type="GO" id="GO:0006457">
    <property type="term" value="P:protein folding"/>
    <property type="evidence" value="ECO:0007669"/>
    <property type="project" value="TreeGrafter"/>
</dbReference>
<keyword evidence="7" id="KW-1185">Reference proteome</keyword>
<dbReference type="Proteomes" id="UP000747110">
    <property type="component" value="Unassembled WGS sequence"/>
</dbReference>
<dbReference type="PANTHER" id="PTHR20922:SF13">
    <property type="entry name" value="DNL-TYPE ZINC FINGER PROTEIN"/>
    <property type="match status" value="1"/>
</dbReference>
<organism evidence="6 7">
    <name type="scientific">Volvox reticuliferus</name>
    <dbReference type="NCBI Taxonomy" id="1737510"/>
    <lineage>
        <taxon>Eukaryota</taxon>
        <taxon>Viridiplantae</taxon>
        <taxon>Chlorophyta</taxon>
        <taxon>core chlorophytes</taxon>
        <taxon>Chlorophyceae</taxon>
        <taxon>CS clade</taxon>
        <taxon>Chlamydomonadales</taxon>
        <taxon>Volvocaceae</taxon>
        <taxon>Volvox</taxon>
    </lineage>
</organism>
<keyword evidence="2 4" id="KW-0863">Zinc-finger</keyword>
<protein>
    <recommendedName>
        <fullName evidence="5">DNL-type domain-containing protein</fullName>
    </recommendedName>
</protein>
<evidence type="ECO:0000313" key="6">
    <source>
        <dbReference type="EMBL" id="GIL76393.1"/>
    </source>
</evidence>
<dbReference type="EMBL" id="BNCP01000008">
    <property type="protein sequence ID" value="GIL76393.1"/>
    <property type="molecule type" value="Genomic_DNA"/>
</dbReference>
<evidence type="ECO:0000259" key="5">
    <source>
        <dbReference type="PROSITE" id="PS51501"/>
    </source>
</evidence>
<evidence type="ECO:0000256" key="3">
    <source>
        <dbReference type="ARBA" id="ARBA00022833"/>
    </source>
</evidence>
<dbReference type="PROSITE" id="PS51501">
    <property type="entry name" value="ZF_DNL"/>
    <property type="match status" value="1"/>
</dbReference>
<dbReference type="GO" id="GO:0050821">
    <property type="term" value="P:protein stabilization"/>
    <property type="evidence" value="ECO:0007669"/>
    <property type="project" value="TreeGrafter"/>
</dbReference>
<dbReference type="Pfam" id="PF05180">
    <property type="entry name" value="zf-DNL"/>
    <property type="match status" value="1"/>
</dbReference>
<keyword evidence="1" id="KW-0479">Metal-binding</keyword>
<dbReference type="InterPro" id="IPR024158">
    <property type="entry name" value="Mt_import_TIM15"/>
</dbReference>
<dbReference type="GO" id="GO:0008270">
    <property type="term" value="F:zinc ion binding"/>
    <property type="evidence" value="ECO:0007669"/>
    <property type="project" value="UniProtKB-KW"/>
</dbReference>
<dbReference type="GO" id="GO:0005739">
    <property type="term" value="C:mitochondrion"/>
    <property type="evidence" value="ECO:0007669"/>
    <property type="project" value="TreeGrafter"/>
</dbReference>
<dbReference type="AlphaFoldDB" id="A0A8J4FKX6"/>
<dbReference type="InterPro" id="IPR007853">
    <property type="entry name" value="Znf_DNL-typ"/>
</dbReference>
<gene>
    <name evidence="6" type="ORF">Vretifemale_5986</name>
</gene>
<sequence>FNHLINMLAVKFTLCPGTLTGTRVGSLPRVVAANLTHHRSLTLPAIWTKCQRSAPRMVQEIRRWPQRRRHLADLPLLCRSYAMEPVPADLRIEAKEEDGTSDIEYDEQNKVVRIPLSALGPEGQRRTKLVLFTCNKCGGRTARLVNPIAWDKGAVFAQCAKCGVWHVLSAPNKKIFEEVRYNQEEQQQQQ</sequence>
<feature type="domain" description="DNL-type" evidence="5">
    <location>
        <begin position="123"/>
        <end position="190"/>
    </location>
</feature>
<name>A0A8J4FKX6_9CHLO</name>
<dbReference type="GO" id="GO:0030150">
    <property type="term" value="P:protein import into mitochondrial matrix"/>
    <property type="evidence" value="ECO:0007669"/>
    <property type="project" value="TreeGrafter"/>
</dbReference>
<evidence type="ECO:0000256" key="1">
    <source>
        <dbReference type="ARBA" id="ARBA00022723"/>
    </source>
</evidence>
<dbReference type="OrthoDB" id="512667at2759"/>
<keyword evidence="3" id="KW-0862">Zinc</keyword>
<evidence type="ECO:0000313" key="7">
    <source>
        <dbReference type="Proteomes" id="UP000747110"/>
    </source>
</evidence>
<evidence type="ECO:0000256" key="4">
    <source>
        <dbReference type="PROSITE-ProRule" id="PRU00834"/>
    </source>
</evidence>
<dbReference type="GO" id="GO:0051087">
    <property type="term" value="F:protein-folding chaperone binding"/>
    <property type="evidence" value="ECO:0007669"/>
    <property type="project" value="TreeGrafter"/>
</dbReference>
<feature type="non-terminal residue" evidence="6">
    <location>
        <position position="1"/>
    </location>
</feature>
<comment type="caution">
    <text evidence="6">The sequence shown here is derived from an EMBL/GenBank/DDBJ whole genome shotgun (WGS) entry which is preliminary data.</text>
</comment>
<evidence type="ECO:0000256" key="2">
    <source>
        <dbReference type="ARBA" id="ARBA00022771"/>
    </source>
</evidence>
<reference evidence="6" key="1">
    <citation type="journal article" date="2021" name="Proc. Natl. Acad. Sci. U.S.A.">
        <title>Three genomes in the algal genus Volvox reveal the fate of a haploid sex-determining region after a transition to homothallism.</title>
        <authorList>
            <person name="Yamamoto K."/>
            <person name="Hamaji T."/>
            <person name="Kawai-Toyooka H."/>
            <person name="Matsuzaki R."/>
            <person name="Takahashi F."/>
            <person name="Nishimura Y."/>
            <person name="Kawachi M."/>
            <person name="Noguchi H."/>
            <person name="Minakuchi Y."/>
            <person name="Umen J.G."/>
            <person name="Toyoda A."/>
            <person name="Nozaki H."/>
        </authorList>
    </citation>
    <scope>NUCLEOTIDE SEQUENCE</scope>
    <source>
        <strain evidence="6">NIES-3786</strain>
    </source>
</reference>
<dbReference type="PANTHER" id="PTHR20922">
    <property type="entry name" value="DNL-TYPE ZINC FINGER PROTEIN"/>
    <property type="match status" value="1"/>
</dbReference>
<accession>A0A8J4FKX6</accession>
<proteinExistence type="predicted"/>